<gene>
    <name evidence="8" type="ORF">EDS130_LOCUS38616</name>
</gene>
<feature type="transmembrane region" description="Helical" evidence="7">
    <location>
        <begin position="367"/>
        <end position="389"/>
    </location>
</feature>
<dbReference type="GO" id="GO:0016779">
    <property type="term" value="F:nucleotidyltransferase activity"/>
    <property type="evidence" value="ECO:0007669"/>
    <property type="project" value="UniProtKB-KW"/>
</dbReference>
<dbReference type="Gene3D" id="2.60.120.200">
    <property type="match status" value="2"/>
</dbReference>
<proteinExistence type="inferred from homology"/>
<reference evidence="8" key="1">
    <citation type="submission" date="2021-02" db="EMBL/GenBank/DDBJ databases">
        <authorList>
            <person name="Nowell W R."/>
        </authorList>
    </citation>
    <scope>NUCLEOTIDE SEQUENCE</scope>
</reference>
<dbReference type="Pfam" id="PF13385">
    <property type="entry name" value="Laminin_G_3"/>
    <property type="match status" value="1"/>
</dbReference>
<keyword evidence="7" id="KW-0472">Membrane</keyword>
<organism evidence="8 9">
    <name type="scientific">Adineta ricciae</name>
    <name type="common">Rotifer</name>
    <dbReference type="NCBI Taxonomy" id="249248"/>
    <lineage>
        <taxon>Eukaryota</taxon>
        <taxon>Metazoa</taxon>
        <taxon>Spiralia</taxon>
        <taxon>Gnathifera</taxon>
        <taxon>Rotifera</taxon>
        <taxon>Eurotatoria</taxon>
        <taxon>Bdelloidea</taxon>
        <taxon>Adinetida</taxon>
        <taxon>Adinetidae</taxon>
        <taxon>Adineta</taxon>
    </lineage>
</organism>
<keyword evidence="7" id="KW-1133">Transmembrane helix</keyword>
<dbReference type="EMBL" id="CAJNOJ010000408">
    <property type="protein sequence ID" value="CAF1437359.1"/>
    <property type="molecule type" value="Genomic_DNA"/>
</dbReference>
<dbReference type="InterPro" id="IPR013320">
    <property type="entry name" value="ConA-like_dom_sf"/>
</dbReference>
<dbReference type="Proteomes" id="UP000663852">
    <property type="component" value="Unassembled WGS sequence"/>
</dbReference>
<evidence type="ECO:0000256" key="7">
    <source>
        <dbReference type="SAM" id="Phobius"/>
    </source>
</evidence>
<dbReference type="GO" id="GO:0106274">
    <property type="term" value="F:NAD+-protein-arginine ADP-ribosyltransferase activity"/>
    <property type="evidence" value="ECO:0007669"/>
    <property type="project" value="UniProtKB-EC"/>
</dbReference>
<dbReference type="EC" id="2.4.2.31" evidence="6"/>
<name>A0A815NJJ3_ADIRI</name>
<dbReference type="SUPFAM" id="SSF56399">
    <property type="entry name" value="ADP-ribosylation"/>
    <property type="match status" value="1"/>
</dbReference>
<evidence type="ECO:0000256" key="5">
    <source>
        <dbReference type="ARBA" id="ARBA00047597"/>
    </source>
</evidence>
<evidence type="ECO:0000256" key="2">
    <source>
        <dbReference type="ARBA" id="ARBA00022676"/>
    </source>
</evidence>
<dbReference type="PROSITE" id="PS51996">
    <property type="entry name" value="TR_MART"/>
    <property type="match status" value="1"/>
</dbReference>
<comment type="caution">
    <text evidence="8">The sequence shown here is derived from an EMBL/GenBank/DDBJ whole genome shotgun (WGS) entry which is preliminary data.</text>
</comment>
<evidence type="ECO:0000256" key="4">
    <source>
        <dbReference type="ARBA" id="ARBA00022695"/>
    </source>
</evidence>
<keyword evidence="2 6" id="KW-0328">Glycosyltransferase</keyword>
<evidence type="ECO:0000256" key="6">
    <source>
        <dbReference type="RuleBase" id="RU361228"/>
    </source>
</evidence>
<evidence type="ECO:0000313" key="8">
    <source>
        <dbReference type="EMBL" id="CAF1437359.1"/>
    </source>
</evidence>
<evidence type="ECO:0000256" key="3">
    <source>
        <dbReference type="ARBA" id="ARBA00022679"/>
    </source>
</evidence>
<evidence type="ECO:0000256" key="1">
    <source>
        <dbReference type="ARBA" id="ARBA00009558"/>
    </source>
</evidence>
<keyword evidence="6" id="KW-0520">NAD</keyword>
<evidence type="ECO:0000313" key="9">
    <source>
        <dbReference type="Proteomes" id="UP000663852"/>
    </source>
</evidence>
<accession>A0A815NJJ3</accession>
<protein>
    <recommendedName>
        <fullName evidence="6">NAD(P)(+)--arginine ADP-ribosyltransferase</fullName>
        <ecNumber evidence="6">2.4.2.31</ecNumber>
    </recommendedName>
    <alternativeName>
        <fullName evidence="6">Mono(ADP-ribosyl)transferase</fullName>
    </alternativeName>
</protein>
<dbReference type="OrthoDB" id="10009666at2759"/>
<comment type="catalytic activity">
    <reaction evidence="5 6">
        <text>L-arginyl-[protein] + NAD(+) = N(omega)-(ADP-D-ribosyl)-L-arginyl-[protein] + nicotinamide + H(+)</text>
        <dbReference type="Rhea" id="RHEA:19149"/>
        <dbReference type="Rhea" id="RHEA-COMP:10532"/>
        <dbReference type="Rhea" id="RHEA-COMP:15087"/>
        <dbReference type="ChEBI" id="CHEBI:15378"/>
        <dbReference type="ChEBI" id="CHEBI:17154"/>
        <dbReference type="ChEBI" id="CHEBI:29965"/>
        <dbReference type="ChEBI" id="CHEBI:57540"/>
        <dbReference type="ChEBI" id="CHEBI:142554"/>
        <dbReference type="EC" id="2.4.2.31"/>
    </reaction>
</comment>
<dbReference type="Pfam" id="PF01129">
    <property type="entry name" value="ART"/>
    <property type="match status" value="1"/>
</dbReference>
<keyword evidence="4" id="KW-0548">Nucleotidyltransferase</keyword>
<keyword evidence="3 6" id="KW-0808">Transferase</keyword>
<keyword evidence="7" id="KW-0812">Transmembrane</keyword>
<dbReference type="SUPFAM" id="SSF49899">
    <property type="entry name" value="Concanavalin A-like lectins/glucanases"/>
    <property type="match status" value="2"/>
</dbReference>
<sequence length="867" mass="97559">MISWNEYICEGEHATCNNGLSARVGMGWKHMICARIIVCYHDCVYEKTITRKAKDKNNERHAKIKNVDINNDPATDFNELNTDLNREERIDQSDVAISVENDINTNGDSGVRNNRLVAGVAGVKDEAEPVIGYAQEPLLSLAEACAPLVDLFHNMSFYVQMAVEETPEEPPDGLTVDESAAIRLYTIEWEKPHYSLYSTLNHTLKTAPRDDLRPYFKYLKLFLTALVKLPCVPPVTVWRGVTKDLSAEFPRGTLMTWWAFSSCTTELTVLENNMYLGTSGERTLFSIEVFNGRTVRAHSHFVTEDEIILLPGTHMEVQSLFRPAPDLNIVHLKQIKPVETLLELPFPGAMLYPPEKKKLPWYKKKRTMVELGLLIVACIAGIIVGAVLGSRRSPPPPICRPRPSIVRSDYFWSFDCSDAREDLTGLYNGTAINGVDFVHGDFSGQADVLQLNRLLYQYVSLPRSLNLTLNTSFTMSAWILLGGYRSKNILTDCSYLNPVCIAFNIEDTTMNIRIFNWTNANILQEVYAAIQNYVCQACWMYISFSFNHQTGSTVLYLNGVRLEEKFLNLTYPILARANQTELSYIGLNAVTRANYFYGLIDQLSILYAVKSDSEIKYEATIIFFYLFDSDQINVDAGPNNILANSASVYRAVSNNQSTLLFNTTDSYFQSLGFTLLDSNDYEFSIVFWLRLIIPKPATDNSAIAVLQLSSMISGLSSGTYSCAFCLHVNPNNGSTGYFFPRTFTTIYPNGSSVLNNTWVHIGVVYVSPETYYFYQNGKLLDMATNRRFSSIISSNSRFSVSIGGIYLDSSMPVKPTNYEQMKCFSGIPVFNYTKMYGQIDDFALHARSLTAEEFAGLADPKNKFGAV</sequence>
<dbReference type="Gene3D" id="3.90.176.10">
    <property type="entry name" value="Toxin ADP-ribosyltransferase, Chain A, domain 1"/>
    <property type="match status" value="1"/>
</dbReference>
<comment type="similarity">
    <text evidence="1 6">Belongs to the Arg-specific ADP-ribosyltransferase family.</text>
</comment>
<dbReference type="InterPro" id="IPR000768">
    <property type="entry name" value="ART"/>
</dbReference>
<dbReference type="AlphaFoldDB" id="A0A815NJJ3"/>
<keyword evidence="6" id="KW-0521">NADP</keyword>